<dbReference type="InterPro" id="IPR000835">
    <property type="entry name" value="HTH_MarR-typ"/>
</dbReference>
<dbReference type="GO" id="GO:0003677">
    <property type="term" value="F:DNA binding"/>
    <property type="evidence" value="ECO:0007669"/>
    <property type="project" value="UniProtKB-KW"/>
</dbReference>
<dbReference type="PROSITE" id="PS50995">
    <property type="entry name" value="HTH_MARR_2"/>
    <property type="match status" value="1"/>
</dbReference>
<dbReference type="PANTHER" id="PTHR42756">
    <property type="entry name" value="TRANSCRIPTIONAL REGULATOR, MARR"/>
    <property type="match status" value="1"/>
</dbReference>
<evidence type="ECO:0000313" key="6">
    <source>
        <dbReference type="Proteomes" id="UP000190637"/>
    </source>
</evidence>
<reference evidence="5 6" key="1">
    <citation type="submission" date="2017-02" db="EMBL/GenBank/DDBJ databases">
        <authorList>
            <person name="Peterson S.W."/>
        </authorList>
    </citation>
    <scope>NUCLEOTIDE SEQUENCE [LARGE SCALE GENOMIC DNA]</scope>
    <source>
        <strain evidence="5 6">DSM 45154</strain>
    </source>
</reference>
<dbReference type="PRINTS" id="PR00598">
    <property type="entry name" value="HTHMARR"/>
</dbReference>
<dbReference type="SUPFAM" id="SSF46785">
    <property type="entry name" value="Winged helix' DNA-binding domain"/>
    <property type="match status" value="1"/>
</dbReference>
<sequence>MRVHGAGGDDREELLLRLRELRLRSARLAMRDRSFSLLTTTLTIQQLKALVLLAVDGEMAAHELARGIGVSVATLTGIVDRMVARGLVHRREDPDDRRVRRIGLTGKGQELIDELWNVGERGSEIAMARLDTETLNGLVKGLEALCEAIEAEQCDDHGTRDRG</sequence>
<keyword evidence="2 5" id="KW-0238">DNA-binding</keyword>
<keyword evidence="6" id="KW-1185">Reference proteome</keyword>
<dbReference type="PANTHER" id="PTHR42756:SF1">
    <property type="entry name" value="TRANSCRIPTIONAL REPRESSOR OF EMRAB OPERON"/>
    <property type="match status" value="1"/>
</dbReference>
<dbReference type="InterPro" id="IPR036388">
    <property type="entry name" value="WH-like_DNA-bd_sf"/>
</dbReference>
<evidence type="ECO:0000256" key="1">
    <source>
        <dbReference type="ARBA" id="ARBA00023015"/>
    </source>
</evidence>
<dbReference type="AlphaFoldDB" id="A0A1T4RQM1"/>
<organism evidence="5 6">
    <name type="scientific">Marinactinospora thermotolerans DSM 45154</name>
    <dbReference type="NCBI Taxonomy" id="1122192"/>
    <lineage>
        <taxon>Bacteria</taxon>
        <taxon>Bacillati</taxon>
        <taxon>Actinomycetota</taxon>
        <taxon>Actinomycetes</taxon>
        <taxon>Streptosporangiales</taxon>
        <taxon>Nocardiopsidaceae</taxon>
        <taxon>Marinactinospora</taxon>
    </lineage>
</organism>
<name>A0A1T4RQM1_9ACTN</name>
<dbReference type="OrthoDB" id="3436795at2"/>
<dbReference type="Proteomes" id="UP000190637">
    <property type="component" value="Unassembled WGS sequence"/>
</dbReference>
<dbReference type="InterPro" id="IPR023187">
    <property type="entry name" value="Tscrpt_reg_MarR-type_CS"/>
</dbReference>
<evidence type="ECO:0000259" key="4">
    <source>
        <dbReference type="PROSITE" id="PS50995"/>
    </source>
</evidence>
<evidence type="ECO:0000256" key="3">
    <source>
        <dbReference type="ARBA" id="ARBA00023163"/>
    </source>
</evidence>
<keyword evidence="3" id="KW-0804">Transcription</keyword>
<dbReference type="Pfam" id="PF01047">
    <property type="entry name" value="MarR"/>
    <property type="match status" value="1"/>
</dbReference>
<dbReference type="InterPro" id="IPR036390">
    <property type="entry name" value="WH_DNA-bd_sf"/>
</dbReference>
<proteinExistence type="predicted"/>
<evidence type="ECO:0000256" key="2">
    <source>
        <dbReference type="ARBA" id="ARBA00023125"/>
    </source>
</evidence>
<feature type="domain" description="HTH marR-type" evidence="4">
    <location>
        <begin position="11"/>
        <end position="147"/>
    </location>
</feature>
<keyword evidence="1" id="KW-0805">Transcription regulation</keyword>
<evidence type="ECO:0000313" key="5">
    <source>
        <dbReference type="EMBL" id="SKA18116.1"/>
    </source>
</evidence>
<dbReference type="PROSITE" id="PS01117">
    <property type="entry name" value="HTH_MARR_1"/>
    <property type="match status" value="1"/>
</dbReference>
<dbReference type="RefSeq" id="WP_078762190.1">
    <property type="nucleotide sequence ID" value="NZ_FUWS01000007.1"/>
</dbReference>
<gene>
    <name evidence="5" type="ORF">SAMN02745673_02883</name>
</gene>
<dbReference type="EMBL" id="FUWS01000007">
    <property type="protein sequence ID" value="SKA18116.1"/>
    <property type="molecule type" value="Genomic_DNA"/>
</dbReference>
<dbReference type="STRING" id="1122192.SAMN02745673_02883"/>
<dbReference type="SMART" id="SM00347">
    <property type="entry name" value="HTH_MARR"/>
    <property type="match status" value="1"/>
</dbReference>
<dbReference type="GO" id="GO:0003700">
    <property type="term" value="F:DNA-binding transcription factor activity"/>
    <property type="evidence" value="ECO:0007669"/>
    <property type="project" value="InterPro"/>
</dbReference>
<accession>A0A1T4RQM1</accession>
<protein>
    <submittedName>
        <fullName evidence="5">DNA-binding transcriptional regulator, MarR family</fullName>
    </submittedName>
</protein>
<dbReference type="Gene3D" id="1.10.10.10">
    <property type="entry name" value="Winged helix-like DNA-binding domain superfamily/Winged helix DNA-binding domain"/>
    <property type="match status" value="1"/>
</dbReference>